<protein>
    <recommendedName>
        <fullName evidence="14">Calponin-homology (CH) domain-containing protein</fullName>
    </recommendedName>
</protein>
<evidence type="ECO:0000256" key="11">
    <source>
        <dbReference type="ARBA" id="ARBA00023306"/>
    </source>
</evidence>
<comment type="subcellular location">
    <subcellularLocation>
        <location evidence="2">Cytoplasm</location>
    </subcellularLocation>
    <subcellularLocation>
        <location evidence="1">Nucleus</location>
    </subcellularLocation>
</comment>
<dbReference type="InterPro" id="IPR016024">
    <property type="entry name" value="ARM-type_fold"/>
</dbReference>
<keyword evidence="6" id="KW-0677">Repeat</keyword>
<dbReference type="GO" id="GO:0000278">
    <property type="term" value="P:mitotic cell cycle"/>
    <property type="evidence" value="ECO:0007669"/>
    <property type="project" value="TreeGrafter"/>
</dbReference>
<dbReference type="EMBL" id="AAGW02054073">
    <property type="status" value="NOT_ANNOTATED_CDS"/>
    <property type="molecule type" value="Genomic_DNA"/>
</dbReference>
<dbReference type="STRING" id="9986.ENSOCUP00000012681"/>
<dbReference type="PROSITE" id="PS50096">
    <property type="entry name" value="IQ"/>
    <property type="match status" value="6"/>
</dbReference>
<keyword evidence="3" id="KW-0963">Cytoplasm</keyword>
<keyword evidence="9 12" id="KW-0175">Coiled coil</keyword>
<dbReference type="FunCoup" id="G1T815">
    <property type="interactions" value="215"/>
</dbReference>
<dbReference type="Gene3D" id="1.10.418.10">
    <property type="entry name" value="Calponin-like domain"/>
    <property type="match status" value="2"/>
</dbReference>
<keyword evidence="5" id="KW-0132">Cell division</keyword>
<dbReference type="CDD" id="cd21224">
    <property type="entry name" value="CH_ASPM_rpt2"/>
    <property type="match status" value="1"/>
</dbReference>
<organism evidence="15 16">
    <name type="scientific">Oryctolagus cuniculus</name>
    <name type="common">Rabbit</name>
    <dbReference type="NCBI Taxonomy" id="9986"/>
    <lineage>
        <taxon>Eukaryota</taxon>
        <taxon>Metazoa</taxon>
        <taxon>Chordata</taxon>
        <taxon>Craniata</taxon>
        <taxon>Vertebrata</taxon>
        <taxon>Euteleostomi</taxon>
        <taxon>Mammalia</taxon>
        <taxon>Eutheria</taxon>
        <taxon>Euarchontoglires</taxon>
        <taxon>Glires</taxon>
        <taxon>Lagomorpha</taxon>
        <taxon>Leporidae</taxon>
        <taxon>Oryctolagus</taxon>
    </lineage>
</organism>
<feature type="region of interest" description="Disordered" evidence="13">
    <location>
        <begin position="1"/>
        <end position="26"/>
    </location>
</feature>
<name>G1T815_RABIT</name>
<dbReference type="SUPFAM" id="SSF48371">
    <property type="entry name" value="ARM repeat"/>
    <property type="match status" value="1"/>
</dbReference>
<evidence type="ECO:0000256" key="8">
    <source>
        <dbReference type="ARBA" id="ARBA00022860"/>
    </source>
</evidence>
<reference evidence="15" key="2">
    <citation type="submission" date="2025-08" db="UniProtKB">
        <authorList>
            <consortium name="Ensembl"/>
        </authorList>
    </citation>
    <scope>IDENTIFICATION</scope>
    <source>
        <strain evidence="15">Thorbecke</strain>
    </source>
</reference>
<dbReference type="CDD" id="cd23767">
    <property type="entry name" value="IQCD"/>
    <property type="match status" value="2"/>
</dbReference>
<dbReference type="GeneTree" id="ENSGT00560000077332"/>
<dbReference type="CDD" id="cd21223">
    <property type="entry name" value="CH_ASPM_rpt1"/>
    <property type="match status" value="1"/>
</dbReference>
<evidence type="ECO:0000256" key="4">
    <source>
        <dbReference type="ARBA" id="ARBA00022553"/>
    </source>
</evidence>
<gene>
    <name evidence="15" type="primary">ASPM</name>
</gene>
<keyword evidence="16" id="KW-1185">Reference proteome</keyword>
<dbReference type="InterPro" id="IPR031549">
    <property type="entry name" value="ASH"/>
</dbReference>
<evidence type="ECO:0000256" key="10">
    <source>
        <dbReference type="ARBA" id="ARBA00023242"/>
    </source>
</evidence>
<proteinExistence type="predicted"/>
<dbReference type="InterPro" id="IPR000048">
    <property type="entry name" value="IQ_motif_EF-hand-BS"/>
</dbReference>
<dbReference type="PROSITE" id="PS50021">
    <property type="entry name" value="CH"/>
    <property type="match status" value="2"/>
</dbReference>
<evidence type="ECO:0000313" key="15">
    <source>
        <dbReference type="Ensembl" id="ENSOCUP00000012681.3"/>
    </source>
</evidence>
<dbReference type="InterPro" id="IPR027417">
    <property type="entry name" value="P-loop_NTPase"/>
</dbReference>
<dbReference type="Gene3D" id="2.60.40.10">
    <property type="entry name" value="Immunoglobulins"/>
    <property type="match status" value="1"/>
</dbReference>
<dbReference type="EMBL" id="AAGW02054072">
    <property type="status" value="NOT_ANNOTATED_CDS"/>
    <property type="molecule type" value="Genomic_DNA"/>
</dbReference>
<evidence type="ECO:0000256" key="1">
    <source>
        <dbReference type="ARBA" id="ARBA00004123"/>
    </source>
</evidence>
<keyword evidence="10" id="KW-0539">Nucleus</keyword>
<feature type="compositionally biased region" description="Basic and acidic residues" evidence="13">
    <location>
        <begin position="475"/>
        <end position="484"/>
    </location>
</feature>
<dbReference type="eggNOG" id="KOG0160">
    <property type="taxonomic scope" value="Eukaryota"/>
</dbReference>
<keyword evidence="7" id="KW-0498">Mitosis</keyword>
<reference evidence="15 16" key="1">
    <citation type="journal article" date="2011" name="Nature">
        <title>A high-resolution map of human evolutionary constraint using 29 mammals.</title>
        <authorList>
            <person name="Lindblad-Toh K."/>
            <person name="Garber M."/>
            <person name="Zuk O."/>
            <person name="Lin M.F."/>
            <person name="Parker B.J."/>
            <person name="Washietl S."/>
            <person name="Kheradpour P."/>
            <person name="Ernst J."/>
            <person name="Jordan G."/>
            <person name="Mauceli E."/>
            <person name="Ward L.D."/>
            <person name="Lowe C.B."/>
            <person name="Holloway A.K."/>
            <person name="Clamp M."/>
            <person name="Gnerre S."/>
            <person name="Alfoldi J."/>
            <person name="Beal K."/>
            <person name="Chang J."/>
            <person name="Clawson H."/>
            <person name="Cuff J."/>
            <person name="Di Palma F."/>
            <person name="Fitzgerald S."/>
            <person name="Flicek P."/>
            <person name="Guttman M."/>
            <person name="Hubisz M.J."/>
            <person name="Jaffe D.B."/>
            <person name="Jungreis I."/>
            <person name="Kent W.J."/>
            <person name="Kostka D."/>
            <person name="Lara M."/>
            <person name="Martins A.L."/>
            <person name="Massingham T."/>
            <person name="Moltke I."/>
            <person name="Raney B.J."/>
            <person name="Rasmussen M.D."/>
            <person name="Robinson J."/>
            <person name="Stark A."/>
            <person name="Vilella A.J."/>
            <person name="Wen J."/>
            <person name="Xie X."/>
            <person name="Zody M.C."/>
            <person name="Baldwin J."/>
            <person name="Bloom T."/>
            <person name="Chin C.W."/>
            <person name="Heiman D."/>
            <person name="Nicol R."/>
            <person name="Nusbaum C."/>
            <person name="Young S."/>
            <person name="Wilkinson J."/>
            <person name="Worley K.C."/>
            <person name="Kovar C.L."/>
            <person name="Muzny D.M."/>
            <person name="Gibbs R.A."/>
            <person name="Cree A."/>
            <person name="Dihn H.H."/>
            <person name="Fowler G."/>
            <person name="Jhangiani S."/>
            <person name="Joshi V."/>
            <person name="Lee S."/>
            <person name="Lewis L.R."/>
            <person name="Nazareth L.V."/>
            <person name="Okwuonu G."/>
            <person name="Santibanez J."/>
            <person name="Warren W.C."/>
            <person name="Mardis E.R."/>
            <person name="Weinstock G.M."/>
            <person name="Wilson R.K."/>
            <person name="Delehaunty K."/>
            <person name="Dooling D."/>
            <person name="Fronik C."/>
            <person name="Fulton L."/>
            <person name="Fulton B."/>
            <person name="Graves T."/>
            <person name="Minx P."/>
            <person name="Sodergren E."/>
            <person name="Birney E."/>
            <person name="Margulies E.H."/>
            <person name="Herrero J."/>
            <person name="Green E.D."/>
            <person name="Haussler D."/>
            <person name="Siepel A."/>
            <person name="Goldman N."/>
            <person name="Pollard K.S."/>
            <person name="Pedersen J.S."/>
            <person name="Lander E.S."/>
            <person name="Kellis M."/>
        </authorList>
    </citation>
    <scope>NUCLEOTIDE SEQUENCE [LARGE SCALE GENOMIC DNA]</scope>
    <source>
        <strain evidence="15 16">Thorbecke inbred</strain>
    </source>
</reference>
<evidence type="ECO:0000256" key="9">
    <source>
        <dbReference type="ARBA" id="ARBA00023054"/>
    </source>
</evidence>
<dbReference type="Pfam" id="PF15780">
    <property type="entry name" value="ASH"/>
    <property type="match status" value="1"/>
</dbReference>
<keyword evidence="8" id="KW-0112">Calmodulin-binding</keyword>
<dbReference type="SMART" id="SM00015">
    <property type="entry name" value="IQ"/>
    <property type="match status" value="12"/>
</dbReference>
<feature type="region of interest" description="Disordered" evidence="13">
    <location>
        <begin position="459"/>
        <end position="514"/>
    </location>
</feature>
<dbReference type="PANTHER" id="PTHR22706:SF1">
    <property type="entry name" value="ASSEMBLY FACTOR FOR SPINDLE MICROTUBULES"/>
    <property type="match status" value="1"/>
</dbReference>
<dbReference type="InterPro" id="IPR013783">
    <property type="entry name" value="Ig-like_fold"/>
</dbReference>
<evidence type="ECO:0000256" key="13">
    <source>
        <dbReference type="SAM" id="MobiDB-lite"/>
    </source>
</evidence>
<dbReference type="Gene3D" id="1.20.5.190">
    <property type="match status" value="4"/>
</dbReference>
<dbReference type="SUPFAM" id="SSF52540">
    <property type="entry name" value="P-loop containing nucleoside triphosphate hydrolases"/>
    <property type="match status" value="3"/>
</dbReference>
<keyword evidence="4" id="KW-0597">Phosphoprotein</keyword>
<dbReference type="Ensembl" id="ENSOCUT00000014747.3">
    <property type="protein sequence ID" value="ENSOCUP00000012681.3"/>
    <property type="gene ID" value="ENSOCUG00000014733.4"/>
</dbReference>
<dbReference type="InterPro" id="IPR001715">
    <property type="entry name" value="CH_dom"/>
</dbReference>
<accession>G1T815</accession>
<feature type="compositionally biased region" description="Basic and acidic residues" evidence="13">
    <location>
        <begin position="499"/>
        <end position="509"/>
    </location>
</feature>
<keyword evidence="11" id="KW-0131">Cell cycle</keyword>
<dbReference type="PANTHER" id="PTHR22706">
    <property type="entry name" value="ASSEMBLY FACTOR FOR SPINDLE MICROTUBULES"/>
    <property type="match status" value="1"/>
</dbReference>
<dbReference type="GO" id="GO:0007051">
    <property type="term" value="P:spindle organization"/>
    <property type="evidence" value="ECO:0007669"/>
    <property type="project" value="TreeGrafter"/>
</dbReference>
<dbReference type="SUPFAM" id="SSF47576">
    <property type="entry name" value="Calponin-homology domain, CH-domain"/>
    <property type="match status" value="1"/>
</dbReference>
<reference evidence="15" key="3">
    <citation type="submission" date="2025-09" db="UniProtKB">
        <authorList>
            <consortium name="Ensembl"/>
        </authorList>
    </citation>
    <scope>IDENTIFICATION</scope>
    <source>
        <strain evidence="15">Thorbecke</strain>
    </source>
</reference>
<dbReference type="InterPro" id="IPR051185">
    <property type="entry name" value="ASPM"/>
</dbReference>
<dbReference type="GO" id="GO:0051295">
    <property type="term" value="P:establishment of meiotic spindle localization"/>
    <property type="evidence" value="ECO:0007669"/>
    <property type="project" value="TreeGrafter"/>
</dbReference>
<dbReference type="GO" id="GO:0000922">
    <property type="term" value="C:spindle pole"/>
    <property type="evidence" value="ECO:0007669"/>
    <property type="project" value="TreeGrafter"/>
</dbReference>
<dbReference type="HOGENOM" id="CLU_000237_0_0_1"/>
<dbReference type="eggNOG" id="KOG0165">
    <property type="taxonomic scope" value="Eukaryota"/>
</dbReference>
<evidence type="ECO:0000259" key="14">
    <source>
        <dbReference type="PROSITE" id="PS50021"/>
    </source>
</evidence>
<evidence type="ECO:0000256" key="6">
    <source>
        <dbReference type="ARBA" id="ARBA00022737"/>
    </source>
</evidence>
<dbReference type="Pfam" id="PF00612">
    <property type="entry name" value="IQ"/>
    <property type="match status" value="9"/>
</dbReference>
<evidence type="ECO:0000256" key="5">
    <source>
        <dbReference type="ARBA" id="ARBA00022618"/>
    </source>
</evidence>
<evidence type="ECO:0000313" key="16">
    <source>
        <dbReference type="Proteomes" id="UP000001811"/>
    </source>
</evidence>
<feature type="domain" description="Calponin-homology (CH)" evidence="14">
    <location>
        <begin position="1102"/>
        <end position="1253"/>
    </location>
</feature>
<sequence length="1883" mass="216919">MATRRAGRSRWELSPTGRPGPAAEEAAASPPVLSLSHFCRPPFLCFGDVRLGSSRARPLALDNPNDEVAEVKVSRFPAAEQGFSVSPRCLVLQPKEKIVISVTWTPLKEGRVREIVTFLVNDILKHQAILLGNAEEKKKKKRSVWNTISKKKISASSNYNKRISNTQNVNKTFSVSHKVDRVRSPLQACENLAANEDCSPTKNNSLTLEEDEIPLSPISPIFKECHGETCLPLSVRRSTTYSSLHVSENVELLKAEDANISKHYSFSEKVITETCFNAIHINGQSEENSKLTLTPNYSSTLNITQNQGNFLSPDSFVNNSHATANRLETVTCPSSDAFMRDDSEPVHLESKTVHEIYRTILSPDSFINDNYGINQERESESVHPILSPNQFVKDNMAYLCTSQQTSKVLLSSENYQVPESPQQCAKSEVLPCIPTHQGVKSPKTVFEELVEMKPNHYSLRKQNHPTFPAVQDGSSHSHDKEPKRRPILSATVTKRRATHGRENQTEMKKPKAKRCLSNAVSEKVISYQKEKGSFHSFLPIIDPELSNSKSYKSEITPPSRKALVIRKRKSEGTMEDGNVKVAVTEHTEVGESKRIHFSPLESKTSTVKKTKSTVTPISKCFSNREKLNLKKKTDSLVFKTPIYKTNKRTKPIIAVAQSSLTFIKPLKTDIPRHPMPFAAKNMFYDERWKEKQEQGFTWWLNFILTPDDFTVKTNVSEVNAATLLLGVENQHKISVQRAPTKDEMSLRAYTARCRLNRLRRAACRLFTSEKMVKAIKKLETEIEARRLIVRKDRHLWKDVGERQKVLNWLLSYNPLWLRIGLETIYGELISLEDNSDVTGLAMFILNRLLWNPDIAAEYRHPTVPHLYREDHEETLSKFTLKKLLLLICFLDYAKLSRLIDHDPCLFCKDAEFKASKEILLAFSRDFLSGEGDLSRHLSLLGLPVSHVQTPFDEFDFAVTNLAVDLQCGVRLVRTMELLTQNWDLSKKLRIPAISRLQKMHNVDIVLQVLKSKGIELSDEHGNTILSKDIVDRHREKTLGLLWKIAFAFQVDISLNLDQLKDEIDFLKQTRRIKKTMSALTCHSDAFVNKKDKRNHDSFGQYSESIKLLMDWVNAVCAFYNKKVENFTVAFSDGRVLCYLIHHYHPCYVPFDAICQRTTQTVECTQTGSVVLNSSSESDDSSLDLSLKAFDHENASELYKELLENEKKNFHLVRSAVRDLGGIPAMIHHSDMSNTIPDEKVVITYLSFLCARLLDLRKEIRAARLIQTTWRKYKLQKDLKCYQERDKAARIIQSAVINFLAKRRLKKEVNAALVIQKYWRRVLAQQKLLTLKKEKLEKVKKRSASVIQAMWRRYKARKYLRKVKAVRRIQAWYRCQRARKEYLAVLEAVKIIQGYFYTKLERERFLNLRTSTITIQRRWRAILSARIARENFLMIKRHRAASVIQAHFRTYKGRQVFLHQKPALIIQKYIQAREAEKCERMKYAELEESTIILQALVRGWLVRKRILEQKTRSRLLRFTAASYYHLAAVSIQRAFRRHLAAKHANKQVNSAICIQRWFRASLQQKRFIQKNDSMIKIEHAVQECLNQQNKAATVIQKAVRQFLLRKKQEKISNGITKIQALWRGYYWRKKNDCTKIKAIRLSLQVVNREIQENDKLYNRTALALHYLSTYKHLSAILEALKHLEVVTRLSPLCCENMAQSEAIPKIFVLIRSCNRSVPCMEVIRYAIQVLLNVAKYEKTTSAVYDVENSIDTLLELLQMYREKPGDRVADKGGSIFTKTCCLLAVLMKTTNRASDVRSRSKVVDRIYSLYKLTAHKHKMDTKRILYKQKKNLCTGTPFIPETPVRTRMVSRLKPNWVLRRDNMEEVTNPLQAIQMVMDTLGIPY</sequence>
<evidence type="ECO:0000256" key="2">
    <source>
        <dbReference type="ARBA" id="ARBA00004496"/>
    </source>
</evidence>
<dbReference type="Bgee" id="ENSOCUG00000014733">
    <property type="expression patterns" value="Expressed in embryo and 10 other cell types or tissues"/>
</dbReference>
<feature type="domain" description="Calponin-homology (CH)" evidence="14">
    <location>
        <begin position="913"/>
        <end position="1049"/>
    </location>
</feature>
<dbReference type="GO" id="GO:0005516">
    <property type="term" value="F:calmodulin binding"/>
    <property type="evidence" value="ECO:0007669"/>
    <property type="project" value="UniProtKB-KW"/>
</dbReference>
<dbReference type="FunFam" id="1.10.418.10:FF:000051">
    <property type="entry name" value="Abnormal spindle-like microcephaly-associated protein homolog"/>
    <property type="match status" value="1"/>
</dbReference>
<feature type="coiled-coil region" evidence="12">
    <location>
        <begin position="1049"/>
        <end position="1076"/>
    </location>
</feature>
<dbReference type="FunFam" id="1.20.5.190:FF:000016">
    <property type="entry name" value="Abnormal spindle-like microcephaly-associated protein homolog"/>
    <property type="match status" value="1"/>
</dbReference>
<dbReference type="GO" id="GO:0051301">
    <property type="term" value="P:cell division"/>
    <property type="evidence" value="ECO:0007669"/>
    <property type="project" value="UniProtKB-KW"/>
</dbReference>
<evidence type="ECO:0000256" key="12">
    <source>
        <dbReference type="SAM" id="Coils"/>
    </source>
</evidence>
<evidence type="ECO:0000256" key="3">
    <source>
        <dbReference type="ARBA" id="ARBA00022490"/>
    </source>
</evidence>
<dbReference type="SMART" id="SM00033">
    <property type="entry name" value="CH"/>
    <property type="match status" value="2"/>
</dbReference>
<dbReference type="InterPro" id="IPR036872">
    <property type="entry name" value="CH_dom_sf"/>
</dbReference>
<dbReference type="InParanoid" id="G1T815"/>
<dbReference type="FunFam" id="2.60.40.10:FF:001429">
    <property type="entry name" value="Abnormal spindle-like microcephaly-associated protein homolog"/>
    <property type="match status" value="1"/>
</dbReference>
<evidence type="ECO:0000256" key="7">
    <source>
        <dbReference type="ARBA" id="ARBA00022776"/>
    </source>
</evidence>
<dbReference type="Proteomes" id="UP000001811">
    <property type="component" value="Chromosome 16"/>
</dbReference>
<dbReference type="Pfam" id="PF00307">
    <property type="entry name" value="CH"/>
    <property type="match status" value="1"/>
</dbReference>
<dbReference type="GO" id="GO:0005737">
    <property type="term" value="C:cytoplasm"/>
    <property type="evidence" value="ECO:0007669"/>
    <property type="project" value="UniProtKB-SubCell"/>
</dbReference>
<dbReference type="GO" id="GO:0005634">
    <property type="term" value="C:nucleus"/>
    <property type="evidence" value="ECO:0007669"/>
    <property type="project" value="UniProtKB-SubCell"/>
</dbReference>